<dbReference type="InterPro" id="IPR001031">
    <property type="entry name" value="Thioesterase"/>
</dbReference>
<feature type="domain" description="Carrier" evidence="7">
    <location>
        <begin position="2526"/>
        <end position="2601"/>
    </location>
</feature>
<dbReference type="Gene3D" id="3.30.559.10">
    <property type="entry name" value="Chloramphenicol acetyltransferase-like domain"/>
    <property type="match status" value="4"/>
</dbReference>
<evidence type="ECO:0000313" key="9">
    <source>
        <dbReference type="Proteomes" id="UP001612415"/>
    </source>
</evidence>
<evidence type="ECO:0000256" key="6">
    <source>
        <dbReference type="SAM" id="MobiDB-lite"/>
    </source>
</evidence>
<dbReference type="Gene3D" id="3.40.50.980">
    <property type="match status" value="4"/>
</dbReference>
<gene>
    <name evidence="8" type="ORF">ACIA8P_29070</name>
</gene>
<comment type="cofactor">
    <cofactor evidence="1">
        <name>pantetheine 4'-phosphate</name>
        <dbReference type="ChEBI" id="CHEBI:47942"/>
    </cofactor>
</comment>
<dbReference type="InterPro" id="IPR020845">
    <property type="entry name" value="AMP-binding_CS"/>
</dbReference>
<feature type="domain" description="Carrier" evidence="7">
    <location>
        <begin position="981"/>
        <end position="1055"/>
    </location>
</feature>
<keyword evidence="4" id="KW-0677">Repeat</keyword>
<dbReference type="Gene3D" id="3.40.50.12780">
    <property type="entry name" value="N-terminal domain of ligase-like"/>
    <property type="match status" value="1"/>
</dbReference>
<dbReference type="Gene3D" id="3.30.559.30">
    <property type="entry name" value="Nonribosomal peptide synthetase, condensation domain"/>
    <property type="match status" value="4"/>
</dbReference>
<dbReference type="Gene3D" id="3.40.50.1820">
    <property type="entry name" value="alpha/beta hydrolase"/>
    <property type="match status" value="1"/>
</dbReference>
<evidence type="ECO:0000256" key="3">
    <source>
        <dbReference type="ARBA" id="ARBA00022553"/>
    </source>
</evidence>
<evidence type="ECO:0000256" key="4">
    <source>
        <dbReference type="ARBA" id="ARBA00022737"/>
    </source>
</evidence>
<keyword evidence="3" id="KW-0597">Phosphoprotein</keyword>
<dbReference type="InterPro" id="IPR020802">
    <property type="entry name" value="TesA-like"/>
</dbReference>
<dbReference type="Proteomes" id="UP001612415">
    <property type="component" value="Unassembled WGS sequence"/>
</dbReference>
<dbReference type="PANTHER" id="PTHR45527:SF1">
    <property type="entry name" value="FATTY ACID SYNTHASE"/>
    <property type="match status" value="1"/>
</dbReference>
<dbReference type="InterPro" id="IPR009081">
    <property type="entry name" value="PP-bd_ACP"/>
</dbReference>
<evidence type="ECO:0000259" key="7">
    <source>
        <dbReference type="PROSITE" id="PS50075"/>
    </source>
</evidence>
<dbReference type="InterPro" id="IPR042099">
    <property type="entry name" value="ANL_N_sf"/>
</dbReference>
<keyword evidence="2" id="KW-0596">Phosphopantetheine</keyword>
<evidence type="ECO:0000256" key="2">
    <source>
        <dbReference type="ARBA" id="ARBA00022450"/>
    </source>
</evidence>
<dbReference type="CDD" id="cd05930">
    <property type="entry name" value="A_NRPS"/>
    <property type="match status" value="1"/>
</dbReference>
<evidence type="ECO:0000256" key="5">
    <source>
        <dbReference type="ARBA" id="ARBA00023194"/>
    </source>
</evidence>
<dbReference type="InterPro" id="IPR036736">
    <property type="entry name" value="ACP-like_sf"/>
</dbReference>
<dbReference type="InterPro" id="IPR010060">
    <property type="entry name" value="NRPS_synth"/>
</dbReference>
<name>A0ABW7Y987_STRCE</name>
<dbReference type="InterPro" id="IPR006162">
    <property type="entry name" value="Ppantetheine_attach_site"/>
</dbReference>
<dbReference type="InterPro" id="IPR010071">
    <property type="entry name" value="AA_adenyl_dom"/>
</dbReference>
<dbReference type="SUPFAM" id="SSF56801">
    <property type="entry name" value="Acetyl-CoA synthetase-like"/>
    <property type="match status" value="3"/>
</dbReference>
<dbReference type="InterPro" id="IPR025110">
    <property type="entry name" value="AMP-bd_C"/>
</dbReference>
<dbReference type="RefSeq" id="WP_398659201.1">
    <property type="nucleotide sequence ID" value="NZ_JBITDC010000012.1"/>
</dbReference>
<proteinExistence type="predicted"/>
<dbReference type="Pfam" id="PF00501">
    <property type="entry name" value="AMP-binding"/>
    <property type="match status" value="3"/>
</dbReference>
<feature type="domain" description="Carrier" evidence="7">
    <location>
        <begin position="3389"/>
        <end position="3464"/>
    </location>
</feature>
<dbReference type="CDD" id="cd19540">
    <property type="entry name" value="LCL_NRPS-like"/>
    <property type="match status" value="1"/>
</dbReference>
<evidence type="ECO:0000313" key="8">
    <source>
        <dbReference type="EMBL" id="MFI5678670.1"/>
    </source>
</evidence>
<dbReference type="PROSITE" id="PS50075">
    <property type="entry name" value="CARRIER"/>
    <property type="match status" value="3"/>
</dbReference>
<dbReference type="PROSITE" id="PS00012">
    <property type="entry name" value="PHOSPHOPANTETHEINE"/>
    <property type="match status" value="2"/>
</dbReference>
<sequence length="3767" mass="403440">MTPVQTGGLPLTAGQKDIWFDAKLSGGGATYNTAIYWDIRGPLDLDLFRTALARLVDESECLRTRFDEQGGEPRQFVEPLDTLPLTVTDVSTAPDPAVAARQAIREDLAVPFPFDEEADGTQGSDGTQVWVPLFRLSVFELGPERTFFCLLNHHLVSDGFSYVIYFQRLSEIYSALLDGTPLDEGRFPALSELVEAEAAYTASAKGERDAAYWQEQVGDGPGLISLATRDAQPAPTFHQEGTVLPERTAELLRTVAWESRVTWQTTFAAALGAYTARTAATEDVLLALPVTARVGGTMQRVPGMVVNNLPLRLAVSAGTTRAELLAATYKVFSQGLKHQRHRVSRIRRSMGLPSDDRRPFGPFLNMMPQVEKLAIGPCEATIYSPSTGLVDDLEFTVADKGDAGLGVDLSGNTARYDRAGIRTHLDRFTAFLEAFLQAAPDAPLGGLDLLTAGERADLTATLTGPVRETPYRGVVERVREQAARNPHAVAVTDDGGSIDYAELAGRASAVSRVLTGHGPVAILTEPGRDFVTAELAVLGAGRAFVPLDPGAPPARLTALLRDSGAGFLLTQDEHAGLAREAAGSLADPLPVHVLDARTDPADALAPVTGGPLDLAYVIYTSGSTGKPKGAMVQRGGMVNHLLAKIEEFELTRNDALVHNAPVTFDVTVWQTLTTLLVGGRVRAFSRGDAADPDALFPAIGAEGLTVIEVVPSLLRATLDVWDAAGSVPELPALRWMISNGEALPADLCGRWFARYPDIPLANLYGPTECSDDVTHAYVSTTGDLDASVVPIGRPLRNTRLHVLGADLRPVPRGARGELFISGRGVGRGYLGDPRRTATTFVPDPFAADGSRMYRTGDHVVLRPDGQLAFVGRVDHQVKIRGQRVELGEVETALRELPGVADAVAAAVTDPAGQQRLVGYVVGETARPDTAAARALLAERLPGALVPTVLVALDELPLTAHGKVDRKSLPAPDFGAPAQGRAARTDDERVLCQVLAEVLGVPEVGPEDSFFALGGDSISSLQVVSRARKEGLVVTARDVFRYRTPAAIAAVAGRAGQTAPTAEDDGIGEVELLPVAAQLRERLSPLPDETKEFAQHFAVTVPAEVDAPGLERALQAVLDRHDTLRLRLACPVPGLWSLSTQPRGAVAASDVLTTATVAEGADRTARLAEELAAARARLRPEDGLVAQAVLLTEEGTATLLLVVHHLAVDGVSWRILLPDLQAAWEAVAEGREPRLDPVPTSYRRWAKALSEEARTAERMAELPLWTQQSSGASAALTEQPLDPARDVHGSAGRLRVELSAEHTAALLTQVPAAFHAEINEVLLTGLALALVERARRTGAADTTRALIELEGHGREQIAGDLDVSRTVGWFTSVFPVDLPVGELDWAGVWQGGTSLTAALKRVKATLRALPDHGIGHGLLSHLNPQTAAVLARTPVPQLGFNYLGRFTASGGDWSMVAGGAGQTAAPGTPLRQPVDVVAVTEDRPEGPVLVAEWTWASALLDEADVRELAETWFRALEILVAHADRPGTTGRIPSDFPLVQVEQREIDAYESELGGVTDILPLSPLQRGLLFQAEFDRQGMDAYTLQVVMDIGGPMDRSALRAAAVTLLDRNPALRAVFRERDTGDPVQLVPDHVELPWTEVDLTHVAPADVDAEAARRTDEEWLHRFDVTRGPLTRFTVYRIADDRHRVVWTTHHMLVDGWSLSAVLAEELVTLWSNGADTTALARVAPAHRHLEWSAAQDKDAAREAWRAELADVDGATRLGPADRDRVSVLPETLVADVPAEVTAALTPWAHARGLTMNTVMQGAWAAVLGALTGRRDVTFGAVVSGRPAELREVERMVGAFLHTLPVRARLDAAQPFEAMLADLQDRQLGLEPHHHLGLAEVQQCAGTGELFDTVVSFHNYPTGALDRIGEHIPGLTMLGWKARVVAEYPLAIGVFPGPDGELRVEAQYRPDVFTEQRTDAFVRRFLRVLERLAADPGVPLGRLDTLDEDERRRLTAEWAGAEAALPEPALLATDTFERWATWFPDKPAVSLGAEVLDYTELNTRANRIARLLVARGVRPEQPVAVMLPRSVELVVAALAALKAGAVFLPVDVDYPADRIGHLLDDACPAVLLTDTATAARATGLPQRPGRTDGPLILDAPDTVRELDGLSGADLTDADRNGRLHPLHTAYMIYTSGSTGRPKGVTVPHAGLMAMVDSLTQRFDLDHDVRVLQFASFSFDASVFGIMLALLNGGTLVIADEEHRTPGQPLVDLINDARINLAALPPVVVGALPEGSTLPADLRMVVTGEAVPTQVVDRWAGSVRMFNGYGPTEAVVGCTVSGPLVPGRGRPPIGRPTRAHRVYVLDRALRPVPVGCVGELYVGGGLARGYLGRPGLTAQRFVPDPYGPAGSRMYRTGDLVRWLSDGELDYLDRADDQVQLRGIRIELGEISAALTAIPSVEQAAVVMREDEAGERRLVAYVVAAGAGAGADTGTLRDRLARVLPDYMVPSAVVALDSLPLTVNGKLDRAALPDPDLGAGARGRAPRTPVEEILCGLFADVLGRDQVHPDDDFFEIGGHSLLATRLVSRVRGVLGAELPIRALFEARTVAALAARVEQADRARPPLAPAPAGTERPLSFTQQRQWFLNRREGTADGSYNSVLAFRLTGQLDTDALRVALRDVAGRHEVLRTVMPDTDGVPSLRVLDTAAGAPAVKVVSVPADEVTEAVAAEADRGFDLTAETPLRVRLFPVGQDECVLLFVIHHIAFDGWSMGPFLGDFAAAYRARSEGRAPRWEPLPVQYTDFAVWQRELLGGQGPDDPDGLATEQLDFWRDALAGLPDETPLPADFTRPARSTREGDVVLFDLDAGLRAAIGELARATGTTEFIVFQAALSALLTRRGAGTDIPVGVSVAGRTDDALSDVVGMFLNTLVLRGDTSGDPTFRELLDRLRETDLAAFSHQDVPFDQVVDALRPARALNRHPLFQVSLTVQYDGVRDLGLPGLTARPEYVPSRQAKLDLVVELVPWHDKDGMQGLLTFSRDLFTRETAEGLVRQFTRILRAAVADPGVRIGDLEIGGTDEPTVSAAPAPGDSAQDFADVVRELPEVTLLDLFAELVAKEPDAVATGSEPQALSYAELDRCSDALARTLAGAGAGPERTVALAVPRAADQALAALGILKAGAAYVPLAADEPVDAIRALFADVDPVCVLTTTGMAGRLRTTGVPVLVLDVAGLRGTADDKDRPVRATARPGQAAYVIRGGTAGTVVEHRTAAARVAAALDGGRPGDAGLFGALLAGTGVATRERPPAAWAAPDTFPADTARWPAHGYVLDESLSPAPEGELYLAGAAVARSYAGRAGVTAERFVADPWGEAGSRMWRTGRKVTGGDNTPVRPTRSPEEAVTEEPARPAADAADPVVTRLCEIVAEVVGAESVAPAENFFETRSMDSMKSLRLVARARKAGIELSIADVFTHQSVAALATALRPEPEPATAQEPTALAPRDTMRLAAEAIEETDSLDHADTFAPMLCIRPTGARPPVFCVHSGVGLALSYLPLARYIGPDHPVYGIQSPSVVDGAPLPESIEANAAAYIDLIRQVQPEGPYHLLGWSFGGLLAYEIAVQLRAAGQQVGLLANLDSFPRTGAVDERDAQGSLAWLLEGIGHSREEFGDRDLTPADIVDALRADGSALARMGERRMARMVDLMARHQVLNTRYRPRGYDGEMHLFLADRSPWGEERDKERLWAPYTDGTVTAHHIDCAHDDMLSPGPVEEIGRAVAAQLERLHAQSDRSGR</sequence>
<organism evidence="8 9">
    <name type="scientific">Streptomyces cellulosae</name>
    <dbReference type="NCBI Taxonomy" id="1968"/>
    <lineage>
        <taxon>Bacteria</taxon>
        <taxon>Bacillati</taxon>
        <taxon>Actinomycetota</taxon>
        <taxon>Actinomycetes</taxon>
        <taxon>Kitasatosporales</taxon>
        <taxon>Streptomycetaceae</taxon>
        <taxon>Streptomyces</taxon>
    </lineage>
</organism>
<dbReference type="SMART" id="SM00824">
    <property type="entry name" value="PKS_TE"/>
    <property type="match status" value="1"/>
</dbReference>
<dbReference type="EMBL" id="JBITDC010000012">
    <property type="protein sequence ID" value="MFI5678670.1"/>
    <property type="molecule type" value="Genomic_DNA"/>
</dbReference>
<dbReference type="Pfam" id="PF00550">
    <property type="entry name" value="PP-binding"/>
    <property type="match status" value="3"/>
</dbReference>
<dbReference type="SUPFAM" id="SSF53474">
    <property type="entry name" value="alpha/beta-Hydrolases"/>
    <property type="match status" value="1"/>
</dbReference>
<keyword evidence="9" id="KW-1185">Reference proteome</keyword>
<comment type="caution">
    <text evidence="8">The sequence shown here is derived from an EMBL/GenBank/DDBJ whole genome shotgun (WGS) entry which is preliminary data.</text>
</comment>
<dbReference type="NCBIfam" id="TIGR01733">
    <property type="entry name" value="AA-adenyl-dom"/>
    <property type="match status" value="2"/>
</dbReference>
<accession>A0ABW7Y987</accession>
<dbReference type="InterPro" id="IPR000873">
    <property type="entry name" value="AMP-dep_synth/lig_dom"/>
</dbReference>
<dbReference type="InterPro" id="IPR045851">
    <property type="entry name" value="AMP-bd_C_sf"/>
</dbReference>
<dbReference type="SMART" id="SM00823">
    <property type="entry name" value="PKS_PP"/>
    <property type="match status" value="3"/>
</dbReference>
<feature type="region of interest" description="Disordered" evidence="6">
    <location>
        <begin position="3357"/>
        <end position="3391"/>
    </location>
</feature>
<dbReference type="PANTHER" id="PTHR45527">
    <property type="entry name" value="NONRIBOSOMAL PEPTIDE SYNTHETASE"/>
    <property type="match status" value="1"/>
</dbReference>
<dbReference type="InterPro" id="IPR001242">
    <property type="entry name" value="Condensation_dom"/>
</dbReference>
<dbReference type="InterPro" id="IPR020806">
    <property type="entry name" value="PKS_PP-bd"/>
</dbReference>
<dbReference type="NCBIfam" id="NF003417">
    <property type="entry name" value="PRK04813.1"/>
    <property type="match status" value="4"/>
</dbReference>
<dbReference type="Pfam" id="PF00668">
    <property type="entry name" value="Condensation"/>
    <property type="match status" value="4"/>
</dbReference>
<dbReference type="SUPFAM" id="SSF47336">
    <property type="entry name" value="ACP-like"/>
    <property type="match status" value="3"/>
</dbReference>
<dbReference type="NCBIfam" id="TIGR01720">
    <property type="entry name" value="NRPS-para261"/>
    <property type="match status" value="1"/>
</dbReference>
<dbReference type="InterPro" id="IPR029058">
    <property type="entry name" value="AB_hydrolase_fold"/>
</dbReference>
<dbReference type="InterPro" id="IPR023213">
    <property type="entry name" value="CAT-like_dom_sf"/>
</dbReference>
<dbReference type="SUPFAM" id="SSF52777">
    <property type="entry name" value="CoA-dependent acyltransferases"/>
    <property type="match status" value="8"/>
</dbReference>
<dbReference type="Pfam" id="PF13193">
    <property type="entry name" value="AMP-binding_C"/>
    <property type="match status" value="2"/>
</dbReference>
<protein>
    <submittedName>
        <fullName evidence="8">Amino acid adenylation domain-containing protein</fullName>
    </submittedName>
</protein>
<dbReference type="Gene3D" id="2.30.38.10">
    <property type="entry name" value="Luciferase, Domain 3"/>
    <property type="match status" value="2"/>
</dbReference>
<dbReference type="PROSITE" id="PS00455">
    <property type="entry name" value="AMP_BINDING"/>
    <property type="match status" value="2"/>
</dbReference>
<dbReference type="Gene3D" id="1.10.1200.10">
    <property type="entry name" value="ACP-like"/>
    <property type="match status" value="2"/>
</dbReference>
<dbReference type="Gene3D" id="3.30.300.30">
    <property type="match status" value="2"/>
</dbReference>
<reference evidence="8 9" key="1">
    <citation type="submission" date="2024-10" db="EMBL/GenBank/DDBJ databases">
        <title>The Natural Products Discovery Center: Release of the First 8490 Sequenced Strains for Exploring Actinobacteria Biosynthetic Diversity.</title>
        <authorList>
            <person name="Kalkreuter E."/>
            <person name="Kautsar S.A."/>
            <person name="Yang D."/>
            <person name="Bader C.D."/>
            <person name="Teijaro C.N."/>
            <person name="Fluegel L."/>
            <person name="Davis C.M."/>
            <person name="Simpson J.R."/>
            <person name="Lauterbach L."/>
            <person name="Steele A.D."/>
            <person name="Gui C."/>
            <person name="Meng S."/>
            <person name="Li G."/>
            <person name="Viehrig K."/>
            <person name="Ye F."/>
            <person name="Su P."/>
            <person name="Kiefer A.F."/>
            <person name="Nichols A."/>
            <person name="Cepeda A.J."/>
            <person name="Yan W."/>
            <person name="Fan B."/>
            <person name="Jiang Y."/>
            <person name="Adhikari A."/>
            <person name="Zheng C.-J."/>
            <person name="Schuster L."/>
            <person name="Cowan T.M."/>
            <person name="Smanski M.J."/>
            <person name="Chevrette M.G."/>
            <person name="De Carvalho L.P.S."/>
            <person name="Shen B."/>
        </authorList>
    </citation>
    <scope>NUCLEOTIDE SEQUENCE [LARGE SCALE GENOMIC DNA]</scope>
    <source>
        <strain evidence="8 9">NPDC051599</strain>
    </source>
</reference>
<evidence type="ECO:0000256" key="1">
    <source>
        <dbReference type="ARBA" id="ARBA00001957"/>
    </source>
</evidence>
<dbReference type="Pfam" id="PF00975">
    <property type="entry name" value="Thioesterase"/>
    <property type="match status" value="1"/>
</dbReference>
<keyword evidence="5" id="KW-0045">Antibiotic biosynthesis</keyword>